<keyword evidence="3" id="KW-1185">Reference proteome</keyword>
<feature type="transmembrane region" description="Helical" evidence="1">
    <location>
        <begin position="52"/>
        <end position="72"/>
    </location>
</feature>
<keyword evidence="1" id="KW-1133">Transmembrane helix</keyword>
<accession>A0ABW0SQT6</accession>
<dbReference type="EMBL" id="JBHSNM010000009">
    <property type="protein sequence ID" value="MFC5571478.1"/>
    <property type="molecule type" value="Genomic_DNA"/>
</dbReference>
<proteinExistence type="predicted"/>
<evidence type="ECO:0000313" key="2">
    <source>
        <dbReference type="EMBL" id="MFC5571478.1"/>
    </source>
</evidence>
<name>A0ABW0SQT6_9GAMM</name>
<evidence type="ECO:0000256" key="1">
    <source>
        <dbReference type="SAM" id="Phobius"/>
    </source>
</evidence>
<feature type="transmembrane region" description="Helical" evidence="1">
    <location>
        <begin position="105"/>
        <end position="123"/>
    </location>
</feature>
<dbReference type="Proteomes" id="UP001596036">
    <property type="component" value="Unassembled WGS sequence"/>
</dbReference>
<keyword evidence="1" id="KW-0472">Membrane</keyword>
<evidence type="ECO:0008006" key="4">
    <source>
        <dbReference type="Google" id="ProtNLM"/>
    </source>
</evidence>
<feature type="transmembrane region" description="Helical" evidence="1">
    <location>
        <begin position="171"/>
        <end position="188"/>
    </location>
</feature>
<gene>
    <name evidence="2" type="ORF">ACFPN1_15570</name>
</gene>
<evidence type="ECO:0000313" key="3">
    <source>
        <dbReference type="Proteomes" id="UP001596036"/>
    </source>
</evidence>
<feature type="transmembrane region" description="Helical" evidence="1">
    <location>
        <begin position="19"/>
        <end position="40"/>
    </location>
</feature>
<organism evidence="2 3">
    <name type="scientific">Lysobacter yangpyeongensis</name>
    <dbReference type="NCBI Taxonomy" id="346182"/>
    <lineage>
        <taxon>Bacteria</taxon>
        <taxon>Pseudomonadati</taxon>
        <taxon>Pseudomonadota</taxon>
        <taxon>Gammaproteobacteria</taxon>
        <taxon>Lysobacterales</taxon>
        <taxon>Lysobacteraceae</taxon>
        <taxon>Lysobacter</taxon>
    </lineage>
</organism>
<sequence>MSAAVAAGATASTFRRWRLIALVWGFAEATLFFVIPDVWITRVALRSRREAFAAIAHAIVGAMAGGALVYLWGARDPAAVRAVFDALPAISPALIDSIGARWQQLGVWAPLVGAFSGVPYKLYAAQAAGFVSLPVFVALSVLARGARFLIFALFAHAIARRATPRFGERRVFALWLGLWIVGYTLYWLRMPN</sequence>
<feature type="transmembrane region" description="Helical" evidence="1">
    <location>
        <begin position="135"/>
        <end position="159"/>
    </location>
</feature>
<dbReference type="RefSeq" id="WP_386756113.1">
    <property type="nucleotide sequence ID" value="NZ_JBHSNM010000009.1"/>
</dbReference>
<protein>
    <recommendedName>
        <fullName evidence="4">DedA family protein</fullName>
    </recommendedName>
</protein>
<comment type="caution">
    <text evidence="2">The sequence shown here is derived from an EMBL/GenBank/DDBJ whole genome shotgun (WGS) entry which is preliminary data.</text>
</comment>
<reference evidence="3" key="1">
    <citation type="journal article" date="2019" name="Int. J. Syst. Evol. Microbiol.">
        <title>The Global Catalogue of Microorganisms (GCM) 10K type strain sequencing project: providing services to taxonomists for standard genome sequencing and annotation.</title>
        <authorList>
            <consortium name="The Broad Institute Genomics Platform"/>
            <consortium name="The Broad Institute Genome Sequencing Center for Infectious Disease"/>
            <person name="Wu L."/>
            <person name="Ma J."/>
        </authorList>
    </citation>
    <scope>NUCLEOTIDE SEQUENCE [LARGE SCALE GENOMIC DNA]</scope>
    <source>
        <strain evidence="3">KACC 11407</strain>
    </source>
</reference>
<keyword evidence="1" id="KW-0812">Transmembrane</keyword>